<accession>A0ACC2DSZ2</accession>
<evidence type="ECO:0000313" key="1">
    <source>
        <dbReference type="EMBL" id="KAJ7557404.1"/>
    </source>
</evidence>
<organism evidence="1 2">
    <name type="scientific">Diphasiastrum complanatum</name>
    <name type="common">Issler's clubmoss</name>
    <name type="synonym">Lycopodium complanatum</name>
    <dbReference type="NCBI Taxonomy" id="34168"/>
    <lineage>
        <taxon>Eukaryota</taxon>
        <taxon>Viridiplantae</taxon>
        <taxon>Streptophyta</taxon>
        <taxon>Embryophyta</taxon>
        <taxon>Tracheophyta</taxon>
        <taxon>Lycopodiopsida</taxon>
        <taxon>Lycopodiales</taxon>
        <taxon>Lycopodiaceae</taxon>
        <taxon>Lycopodioideae</taxon>
        <taxon>Diphasiastrum</taxon>
    </lineage>
</organism>
<sequence length="571" mass="63132">MPFSALKSVKFDRWLGLAAAMIMMSCGGLNYAYGVYSEHMKEKLHYSQEQIDDIGAAKDLGQILSLISGLLYNLYPPWATVVIGAGMHFIGYNMVWLTLLGKTSPSFWLLCLYFALGNGGDGWIDTACIMTSLQNFKEHRGTAMGILKSEVGLSGAIFVMIYEVFLEPNVDQFVLLLSLAPTVISILLAFFIRPFVLNEQDNDEELHQRFQMTYGVMILLGIYLFISMMAQEFLHIGKIPSIFMAMLMGIIMLVMFVMPVFATHFHLLKLKSKQKQVILEIDLVPLSSSKDHEEKSDLSPLVMLERQLSWENAHEIADQSPQTCHKKVKKLKEVVKISATLNTTLSECLLGVDFWLATLIITTGAGTGLAIINNFAQIAKAAGRSDADLFIGLISISNCFGRLAAGYGSDHLLRHGYPRPICLVIAQVTMCICCLTVATGLMPFLYIGSALTGFAYGAFWSLCPAVISEVFGLNLFASLYKLISIGPPIGSYLLSAKLVGVLYDQEAAWYQKQFHGTLNIPLEANICQGQRCFALAMLSLAIVCMIGVVASIVFWMHTKHVYSSSKAYELL</sequence>
<gene>
    <name evidence="1" type="ORF">O6H91_05G125500</name>
</gene>
<dbReference type="Proteomes" id="UP001162992">
    <property type="component" value="Chromosome 5"/>
</dbReference>
<dbReference type="EMBL" id="CM055096">
    <property type="protein sequence ID" value="KAJ7557404.1"/>
    <property type="molecule type" value="Genomic_DNA"/>
</dbReference>
<evidence type="ECO:0000313" key="2">
    <source>
        <dbReference type="Proteomes" id="UP001162992"/>
    </source>
</evidence>
<name>A0ACC2DSZ2_DIPCM</name>
<keyword evidence="2" id="KW-1185">Reference proteome</keyword>
<comment type="caution">
    <text evidence="1">The sequence shown here is derived from an EMBL/GenBank/DDBJ whole genome shotgun (WGS) entry which is preliminary data.</text>
</comment>
<protein>
    <submittedName>
        <fullName evidence="1">Uncharacterized protein</fullName>
    </submittedName>
</protein>
<proteinExistence type="predicted"/>
<reference evidence="2" key="1">
    <citation type="journal article" date="2024" name="Proc. Natl. Acad. Sci. U.S.A.">
        <title>Extraordinary preservation of gene collinearity over three hundred million years revealed in homosporous lycophytes.</title>
        <authorList>
            <person name="Li C."/>
            <person name="Wickell D."/>
            <person name="Kuo L.Y."/>
            <person name="Chen X."/>
            <person name="Nie B."/>
            <person name="Liao X."/>
            <person name="Peng D."/>
            <person name="Ji J."/>
            <person name="Jenkins J."/>
            <person name="Williams M."/>
            <person name="Shu S."/>
            <person name="Plott C."/>
            <person name="Barry K."/>
            <person name="Rajasekar S."/>
            <person name="Grimwood J."/>
            <person name="Han X."/>
            <person name="Sun S."/>
            <person name="Hou Z."/>
            <person name="He W."/>
            <person name="Dai G."/>
            <person name="Sun C."/>
            <person name="Schmutz J."/>
            <person name="Leebens-Mack J.H."/>
            <person name="Li F.W."/>
            <person name="Wang L."/>
        </authorList>
    </citation>
    <scope>NUCLEOTIDE SEQUENCE [LARGE SCALE GENOMIC DNA]</scope>
    <source>
        <strain evidence="2">cv. PW_Plant_1</strain>
    </source>
</reference>